<organism evidence="1 2">
    <name type="scientific">Thermosipho ferrireducens</name>
    <dbReference type="NCBI Taxonomy" id="2571116"/>
    <lineage>
        <taxon>Bacteria</taxon>
        <taxon>Thermotogati</taxon>
        <taxon>Thermotogota</taxon>
        <taxon>Thermotogae</taxon>
        <taxon>Thermotogales</taxon>
        <taxon>Fervidobacteriaceae</taxon>
        <taxon>Thermosipho</taxon>
    </lineage>
</organism>
<protein>
    <recommendedName>
        <fullName evidence="3">Outer membrane protein beta-barrel domain-containing protein</fullName>
    </recommendedName>
</protein>
<accession>A0ABX7S843</accession>
<proteinExistence type="predicted"/>
<reference evidence="1 2" key="1">
    <citation type="submission" date="2021-03" db="EMBL/GenBank/DDBJ databases">
        <title>Thermosipho ferrireducens sp.nov., an anaerobic thermophilic iron-reducing bacterium isolated from a deep-sea hydrothermal sulfide deposits.</title>
        <authorList>
            <person name="Zeng X."/>
            <person name="Chen Y."/>
            <person name="Shao Z."/>
        </authorList>
    </citation>
    <scope>NUCLEOTIDE SEQUENCE [LARGE SCALE GENOMIC DNA]</scope>
    <source>
        <strain evidence="1 2">JL129W03</strain>
    </source>
</reference>
<dbReference type="Proteomes" id="UP000671862">
    <property type="component" value="Chromosome"/>
</dbReference>
<keyword evidence="2" id="KW-1185">Reference proteome</keyword>
<gene>
    <name evidence="1" type="ORF">JYK00_09695</name>
</gene>
<evidence type="ECO:0000313" key="2">
    <source>
        <dbReference type="Proteomes" id="UP000671862"/>
    </source>
</evidence>
<evidence type="ECO:0008006" key="3">
    <source>
        <dbReference type="Google" id="ProtNLM"/>
    </source>
</evidence>
<evidence type="ECO:0000313" key="1">
    <source>
        <dbReference type="EMBL" id="QTA37970.1"/>
    </source>
</evidence>
<dbReference type="RefSeq" id="WP_207566691.1">
    <property type="nucleotide sequence ID" value="NZ_CP071446.1"/>
</dbReference>
<name>A0ABX7S843_9BACT</name>
<sequence>MKRLALFTLLLVFTLSFSFSLNRGSFLGLTIINPATSSIGEVKPQFFDTLALLYSVEKNADPANRSPLSYGFSLLTNMNLPDSEGYQVRGMSFDIAVKIFGITLFNEGEKLQVGFEGSVLLLQEIFKVRIVGSTLTDNFSTSDFDHYNKIIIPSINLIPGLRVDLNIGKNSFISGRVGYAIPFYLEAKTETGKPISALDLPNQNSLQISILMNTNF</sequence>
<dbReference type="EMBL" id="CP071446">
    <property type="protein sequence ID" value="QTA37970.1"/>
    <property type="molecule type" value="Genomic_DNA"/>
</dbReference>